<dbReference type="EMBL" id="RWJN01000168">
    <property type="protein sequence ID" value="TCD65694.1"/>
    <property type="molecule type" value="Genomic_DNA"/>
</dbReference>
<dbReference type="Proteomes" id="UP000292702">
    <property type="component" value="Unassembled WGS sequence"/>
</dbReference>
<gene>
    <name evidence="2" type="ORF">EIP91_002321</name>
</gene>
<name>A0A4R0RT43_9APHY</name>
<sequence>MATQVTEHHVSSEDQLQDVLKLALNKNCVVVGVHKSFTSAPSLPVFTLIPKESSTMDDGKVAFSSLAFRSLRTKTERPSRLYLNMPPVGDLTGRLTGERFIPQQISTPDPRPQPPQLRSLLGAFHPDDAVYYDSTIVSIESFYEADATQDRRASIGINKCSHEIPNLRPEYGYTREEYDAIRPFIERVWSKSPPPLGCPTDDLYYLRPPGAPCTKTCHRRADGSLKVTELNYIGPYFASIGHAAPLQSTRQSDESLSSASSAFHLSPHWIKTLGFPTLKWDIRRPRSGSTRNASLRSSGSQVSATSEPDIFVEIPVDIDESMAAAGHTDFPKYIPLAEPKPSLPAGATSFMSARKHAHAGLRLAAKSPEFMLKATFPILPRWPLSSPGAVLPERHPSISPDITPNVTPVASPAPRLRS</sequence>
<dbReference type="AlphaFoldDB" id="A0A4R0RT43"/>
<feature type="region of interest" description="Disordered" evidence="1">
    <location>
        <begin position="393"/>
        <end position="418"/>
    </location>
</feature>
<evidence type="ECO:0000313" key="2">
    <source>
        <dbReference type="EMBL" id="TCD65694.1"/>
    </source>
</evidence>
<accession>A0A4R0RT43</accession>
<proteinExistence type="predicted"/>
<protein>
    <submittedName>
        <fullName evidence="2">Uncharacterized protein</fullName>
    </submittedName>
</protein>
<organism evidence="2 3">
    <name type="scientific">Steccherinum ochraceum</name>
    <dbReference type="NCBI Taxonomy" id="92696"/>
    <lineage>
        <taxon>Eukaryota</taxon>
        <taxon>Fungi</taxon>
        <taxon>Dikarya</taxon>
        <taxon>Basidiomycota</taxon>
        <taxon>Agaricomycotina</taxon>
        <taxon>Agaricomycetes</taxon>
        <taxon>Polyporales</taxon>
        <taxon>Steccherinaceae</taxon>
        <taxon>Steccherinum</taxon>
    </lineage>
</organism>
<evidence type="ECO:0000256" key="1">
    <source>
        <dbReference type="SAM" id="MobiDB-lite"/>
    </source>
</evidence>
<reference evidence="2 3" key="1">
    <citation type="submission" date="2018-11" db="EMBL/GenBank/DDBJ databases">
        <title>Genome assembly of Steccherinum ochraceum LE-BIN_3174, the white-rot fungus of the Steccherinaceae family (The Residual Polyporoid clade, Polyporales, Basidiomycota).</title>
        <authorList>
            <person name="Fedorova T.V."/>
            <person name="Glazunova O.A."/>
            <person name="Landesman E.O."/>
            <person name="Moiseenko K.V."/>
            <person name="Psurtseva N.V."/>
            <person name="Savinova O.S."/>
            <person name="Shakhova N.V."/>
            <person name="Tyazhelova T.V."/>
            <person name="Vasina D.V."/>
        </authorList>
    </citation>
    <scope>NUCLEOTIDE SEQUENCE [LARGE SCALE GENOMIC DNA]</scope>
    <source>
        <strain evidence="2 3">LE-BIN_3174</strain>
    </source>
</reference>
<keyword evidence="3" id="KW-1185">Reference proteome</keyword>
<comment type="caution">
    <text evidence="2">The sequence shown here is derived from an EMBL/GenBank/DDBJ whole genome shotgun (WGS) entry which is preliminary data.</text>
</comment>
<evidence type="ECO:0000313" key="3">
    <source>
        <dbReference type="Proteomes" id="UP000292702"/>
    </source>
</evidence>
<dbReference type="OrthoDB" id="10683030at2759"/>